<organism evidence="1 2">
    <name type="scientific">Vibrio gazogenes DSM 21264 = NBRC 103151</name>
    <dbReference type="NCBI Taxonomy" id="1123492"/>
    <lineage>
        <taxon>Bacteria</taxon>
        <taxon>Pseudomonadati</taxon>
        <taxon>Pseudomonadota</taxon>
        <taxon>Gammaproteobacteria</taxon>
        <taxon>Vibrionales</taxon>
        <taxon>Vibrionaceae</taxon>
        <taxon>Vibrio</taxon>
    </lineage>
</organism>
<evidence type="ECO:0008006" key="3">
    <source>
        <dbReference type="Google" id="ProtNLM"/>
    </source>
</evidence>
<evidence type="ECO:0000313" key="2">
    <source>
        <dbReference type="Proteomes" id="UP000184159"/>
    </source>
</evidence>
<dbReference type="NCBIfam" id="NF033832">
    <property type="entry name" value="sce7726_fam"/>
    <property type="match status" value="1"/>
</dbReference>
<accession>A0A1M5FT63</accession>
<dbReference type="AlphaFoldDB" id="A0A1M5FT63"/>
<dbReference type="EMBL" id="FQUH01000021">
    <property type="protein sequence ID" value="SHF94688.1"/>
    <property type="molecule type" value="Genomic_DNA"/>
</dbReference>
<gene>
    <name evidence="1" type="ORF">SAMN02745781_03574</name>
</gene>
<sequence length="295" mass="33815">MRLKDAARIFSSGYLRKLADGDYSLICRVIDELDLPNNSLTTLKDVYENVYQLLNLHYRFEYYYKNTIVNKVLLGRHSLNTAVMLSELRIGRNIADCVILNGQSTCYEIKTEYDSLDRLSEQLSSYYSIFDNVYVVCGEKHLDKILKQSPDEVGVIQLTKRNTLSTVRQAKDLSKNDIDKNLMLNTLRSEEYKHLAKLISGSIPSVSNIKMYSACFDIISTTDAKILREHFKTVLKYHRKNNGNFIRSLPKSLKNAGVSYKLPIRTQQQLVDILNSNLSKDNICITPYSEANSLN</sequence>
<proteinExistence type="predicted"/>
<evidence type="ECO:0000313" key="1">
    <source>
        <dbReference type="EMBL" id="SHF94688.1"/>
    </source>
</evidence>
<keyword evidence="2" id="KW-1185">Reference proteome</keyword>
<name>A0A1M5FT63_VIBGA</name>
<dbReference type="RefSeq" id="WP_072962382.1">
    <property type="nucleotide sequence ID" value="NZ_FQUH01000021.1"/>
</dbReference>
<dbReference type="InterPro" id="IPR047729">
    <property type="entry name" value="Sce7726-like"/>
</dbReference>
<reference evidence="2" key="1">
    <citation type="submission" date="2016-11" db="EMBL/GenBank/DDBJ databases">
        <authorList>
            <person name="Varghese N."/>
            <person name="Submissions S."/>
        </authorList>
    </citation>
    <scope>NUCLEOTIDE SEQUENCE [LARGE SCALE GENOMIC DNA]</scope>
    <source>
        <strain evidence="2">DSM 21264</strain>
    </source>
</reference>
<protein>
    <recommendedName>
        <fullName evidence="3">Sce7726 family protein</fullName>
    </recommendedName>
</protein>
<dbReference type="Proteomes" id="UP000184159">
    <property type="component" value="Unassembled WGS sequence"/>
</dbReference>